<evidence type="ECO:0000256" key="2">
    <source>
        <dbReference type="ARBA" id="ARBA00022692"/>
    </source>
</evidence>
<evidence type="ECO:0000313" key="9">
    <source>
        <dbReference type="EMBL" id="PAA92753.1"/>
    </source>
</evidence>
<dbReference type="OrthoDB" id="6618094at2759"/>
<evidence type="ECO:0000259" key="8">
    <source>
        <dbReference type="PROSITE" id="PS51212"/>
    </source>
</evidence>
<sequence length="228" mass="25331">MLFSALALILLIAVPEVFVVAEHIMFHPVKHYIGCYLHNENILALKPYIEGSPKMTHYLCLPKCQDLKKKFFGIGFDKCYCGNSIRSPSVPIYRCDRICSSIFDYKCGGNGVLSVYNVTGKIIPLLPAPSKGCYLWTPEERVLHAEVLDKFPVMNQEVCARSCLKKQALLFGLANGNRCFCGNVIISEAAEAVIEKRFCDKQCHNAESGQKCGGAVAIEIFDLVTTQI</sequence>
<dbReference type="PANTHER" id="PTHR24269">
    <property type="entry name" value="KREMEN PROTEIN"/>
    <property type="match status" value="1"/>
</dbReference>
<dbReference type="GO" id="GO:0005886">
    <property type="term" value="C:plasma membrane"/>
    <property type="evidence" value="ECO:0007669"/>
    <property type="project" value="TreeGrafter"/>
</dbReference>
<dbReference type="AlphaFoldDB" id="A0A267H397"/>
<comment type="caution">
    <text evidence="9">The sequence shown here is derived from an EMBL/GenBank/DDBJ whole genome shotgun (WGS) entry which is preliminary data.</text>
</comment>
<comment type="subcellular location">
    <subcellularLocation>
        <location evidence="1">Membrane</location>
        <topology evidence="1">Single-pass membrane protein</topology>
    </subcellularLocation>
</comment>
<organism evidence="9 10">
    <name type="scientific">Macrostomum lignano</name>
    <dbReference type="NCBI Taxonomy" id="282301"/>
    <lineage>
        <taxon>Eukaryota</taxon>
        <taxon>Metazoa</taxon>
        <taxon>Spiralia</taxon>
        <taxon>Lophotrochozoa</taxon>
        <taxon>Platyhelminthes</taxon>
        <taxon>Rhabditophora</taxon>
        <taxon>Macrostomorpha</taxon>
        <taxon>Macrostomida</taxon>
        <taxon>Macrostomidae</taxon>
        <taxon>Macrostomum</taxon>
    </lineage>
</organism>
<evidence type="ECO:0000313" key="10">
    <source>
        <dbReference type="Proteomes" id="UP000215902"/>
    </source>
</evidence>
<evidence type="ECO:0000256" key="6">
    <source>
        <dbReference type="ARBA" id="ARBA00023180"/>
    </source>
</evidence>
<reference evidence="9 10" key="1">
    <citation type="submission" date="2017-06" db="EMBL/GenBank/DDBJ databases">
        <title>A platform for efficient transgenesis in Macrostomum lignano, a flatworm model organism for stem cell research.</title>
        <authorList>
            <person name="Berezikov E."/>
        </authorList>
    </citation>
    <scope>NUCLEOTIDE SEQUENCE [LARGE SCALE GENOMIC DNA]</scope>
    <source>
        <strain evidence="9">DV1</strain>
        <tissue evidence="9">Whole organism</tissue>
    </source>
</reference>
<evidence type="ECO:0000256" key="3">
    <source>
        <dbReference type="ARBA" id="ARBA00022729"/>
    </source>
</evidence>
<keyword evidence="2" id="KW-0812">Transmembrane</keyword>
<keyword evidence="10" id="KW-1185">Reference proteome</keyword>
<accession>A0A267H397</accession>
<dbReference type="SMART" id="SM00321">
    <property type="entry name" value="WSC"/>
    <property type="match status" value="1"/>
</dbReference>
<dbReference type="EMBL" id="NIVC01000040">
    <property type="protein sequence ID" value="PAA92753.1"/>
    <property type="molecule type" value="Genomic_DNA"/>
</dbReference>
<keyword evidence="5" id="KW-0472">Membrane</keyword>
<keyword evidence="3 7" id="KW-0732">Signal</keyword>
<evidence type="ECO:0000256" key="4">
    <source>
        <dbReference type="ARBA" id="ARBA00022989"/>
    </source>
</evidence>
<keyword evidence="6" id="KW-0325">Glycoprotein</keyword>
<evidence type="ECO:0000256" key="5">
    <source>
        <dbReference type="ARBA" id="ARBA00023136"/>
    </source>
</evidence>
<dbReference type="Proteomes" id="UP000215902">
    <property type="component" value="Unassembled WGS sequence"/>
</dbReference>
<feature type="chain" id="PRO_5013080120" description="WSC domain-containing protein" evidence="7">
    <location>
        <begin position="22"/>
        <end position="228"/>
    </location>
</feature>
<dbReference type="Pfam" id="PF01822">
    <property type="entry name" value="WSC"/>
    <property type="match status" value="2"/>
</dbReference>
<dbReference type="InterPro" id="IPR002889">
    <property type="entry name" value="WSC_carb-bd"/>
</dbReference>
<name>A0A267H397_9PLAT</name>
<dbReference type="InterPro" id="IPR051836">
    <property type="entry name" value="Kremen_rcpt"/>
</dbReference>
<proteinExistence type="predicted"/>
<dbReference type="PANTHER" id="PTHR24269:SF16">
    <property type="entry name" value="PROTEIN SLG1"/>
    <property type="match status" value="1"/>
</dbReference>
<dbReference type="STRING" id="282301.A0A267H397"/>
<keyword evidence="4" id="KW-1133">Transmembrane helix</keyword>
<protein>
    <recommendedName>
        <fullName evidence="8">WSC domain-containing protein</fullName>
    </recommendedName>
</protein>
<gene>
    <name evidence="9" type="ORF">BOX15_Mlig026601g1</name>
</gene>
<evidence type="ECO:0000256" key="7">
    <source>
        <dbReference type="SAM" id="SignalP"/>
    </source>
</evidence>
<evidence type="ECO:0000256" key="1">
    <source>
        <dbReference type="ARBA" id="ARBA00004167"/>
    </source>
</evidence>
<dbReference type="PROSITE" id="PS51212">
    <property type="entry name" value="WSC"/>
    <property type="match status" value="2"/>
</dbReference>
<feature type="signal peptide" evidence="7">
    <location>
        <begin position="1"/>
        <end position="21"/>
    </location>
</feature>
<feature type="domain" description="WSC" evidence="8">
    <location>
        <begin position="127"/>
        <end position="224"/>
    </location>
</feature>
<feature type="domain" description="WSC" evidence="8">
    <location>
        <begin position="29"/>
        <end position="119"/>
    </location>
</feature>